<comment type="caution">
    <text evidence="2">The sequence shown here is derived from an EMBL/GenBank/DDBJ whole genome shotgun (WGS) entry which is preliminary data.</text>
</comment>
<sequence length="295" mass="32725">MKRRDFIKDMAVGSLLMKFHPSLLAQKKISPDLAWIQGDSPVLITREALSSLGGIKRFVSRGDVVVVKPNIGWDRPPKLAACTNPEVVKTLVELCFDAGAKEVKVMDNPCNPARRTYVRSGISAAAKEAGAKVLFPNPHRLKKMALNGEWLKEWEVYTDFVEADKIINVPIAKTHSLSRLTMGMKNWLGALGGNRNQLHQKIDQAMIDLAAFFKPCLTVLDCYRILIRNGPQGGRASDTKLCKTVVAGVDYVAVDAAGTTFFDLRPQELPYLQVAHQKGFGEIDLEKLIIEKRTL</sequence>
<accession>A0A0F9MCW2</accession>
<dbReference type="Pfam" id="PF04015">
    <property type="entry name" value="DUF362"/>
    <property type="match status" value="1"/>
</dbReference>
<name>A0A0F9MCW2_9ZZZZ</name>
<feature type="domain" description="DUF362" evidence="1">
    <location>
        <begin position="65"/>
        <end position="259"/>
    </location>
</feature>
<reference evidence="2" key="1">
    <citation type="journal article" date="2015" name="Nature">
        <title>Complex archaea that bridge the gap between prokaryotes and eukaryotes.</title>
        <authorList>
            <person name="Spang A."/>
            <person name="Saw J.H."/>
            <person name="Jorgensen S.L."/>
            <person name="Zaremba-Niedzwiedzka K."/>
            <person name="Martijn J."/>
            <person name="Lind A.E."/>
            <person name="van Eijk R."/>
            <person name="Schleper C."/>
            <person name="Guy L."/>
            <person name="Ettema T.J."/>
        </authorList>
    </citation>
    <scope>NUCLEOTIDE SEQUENCE</scope>
</reference>
<dbReference type="AlphaFoldDB" id="A0A0F9MCW2"/>
<dbReference type="InterPro" id="IPR007160">
    <property type="entry name" value="DUF362"/>
</dbReference>
<protein>
    <recommendedName>
        <fullName evidence="1">DUF362 domain-containing protein</fullName>
    </recommendedName>
</protein>
<evidence type="ECO:0000259" key="1">
    <source>
        <dbReference type="Pfam" id="PF04015"/>
    </source>
</evidence>
<dbReference type="EMBL" id="LAZR01005780">
    <property type="protein sequence ID" value="KKM97186.1"/>
    <property type="molecule type" value="Genomic_DNA"/>
</dbReference>
<proteinExistence type="predicted"/>
<evidence type="ECO:0000313" key="2">
    <source>
        <dbReference type="EMBL" id="KKM97186.1"/>
    </source>
</evidence>
<gene>
    <name evidence="2" type="ORF">LCGC14_1170620</name>
</gene>
<organism evidence="2">
    <name type="scientific">marine sediment metagenome</name>
    <dbReference type="NCBI Taxonomy" id="412755"/>
    <lineage>
        <taxon>unclassified sequences</taxon>
        <taxon>metagenomes</taxon>
        <taxon>ecological metagenomes</taxon>
    </lineage>
</organism>